<dbReference type="InterPro" id="IPR015404">
    <property type="entry name" value="Vps5_C"/>
</dbReference>
<protein>
    <submittedName>
        <fullName evidence="2">Sorting nexin-1</fullName>
    </submittedName>
</protein>
<dbReference type="EMBL" id="JAHRIO010050079">
    <property type="protein sequence ID" value="MEQ2173941.1"/>
    <property type="molecule type" value="Genomic_DNA"/>
</dbReference>
<proteinExistence type="predicted"/>
<evidence type="ECO:0000259" key="1">
    <source>
        <dbReference type="Pfam" id="PF09325"/>
    </source>
</evidence>
<dbReference type="PANTHER" id="PTHR10555">
    <property type="entry name" value="SORTING NEXIN"/>
    <property type="match status" value="1"/>
</dbReference>
<sequence length="77" mass="9006">MTSPSPHRFPVGCFDQRVRAWQRWQEAQSTLQKKREAEAKLLWANKPDKLQQAKEEITEVTAHFLQPKILALHELGK</sequence>
<evidence type="ECO:0000313" key="3">
    <source>
        <dbReference type="Proteomes" id="UP001476798"/>
    </source>
</evidence>
<dbReference type="Proteomes" id="UP001476798">
    <property type="component" value="Unassembled WGS sequence"/>
</dbReference>
<name>A0ABV0NR79_9TELE</name>
<accession>A0ABV0NR79</accession>
<gene>
    <name evidence="2" type="primary">SNX1_1</name>
    <name evidence="2" type="ORF">GOODEAATRI_002822</name>
</gene>
<keyword evidence="3" id="KW-1185">Reference proteome</keyword>
<dbReference type="PANTHER" id="PTHR10555:SF129">
    <property type="entry name" value="SORTING NEXIN-1"/>
    <property type="match status" value="1"/>
</dbReference>
<feature type="domain" description="Sorting nexin/Vps5-like C-terminal" evidence="1">
    <location>
        <begin position="13"/>
        <end position="63"/>
    </location>
</feature>
<comment type="caution">
    <text evidence="2">The sequence shown here is derived from an EMBL/GenBank/DDBJ whole genome shotgun (WGS) entry which is preliminary data.</text>
</comment>
<evidence type="ECO:0000313" key="2">
    <source>
        <dbReference type="EMBL" id="MEQ2173941.1"/>
    </source>
</evidence>
<dbReference type="Gene3D" id="1.20.1270.60">
    <property type="entry name" value="Arfaptin homology (AH) domain/BAR domain"/>
    <property type="match status" value="1"/>
</dbReference>
<dbReference type="InterPro" id="IPR027267">
    <property type="entry name" value="AH/BAR_dom_sf"/>
</dbReference>
<dbReference type="Pfam" id="PF09325">
    <property type="entry name" value="Vps5"/>
    <property type="match status" value="1"/>
</dbReference>
<reference evidence="2 3" key="1">
    <citation type="submission" date="2021-06" db="EMBL/GenBank/DDBJ databases">
        <authorList>
            <person name="Palmer J.M."/>
        </authorList>
    </citation>
    <scope>NUCLEOTIDE SEQUENCE [LARGE SCALE GENOMIC DNA]</scope>
    <source>
        <strain evidence="2 3">GA_2019</strain>
        <tissue evidence="2">Muscle</tissue>
    </source>
</reference>
<organism evidence="2 3">
    <name type="scientific">Goodea atripinnis</name>
    <dbReference type="NCBI Taxonomy" id="208336"/>
    <lineage>
        <taxon>Eukaryota</taxon>
        <taxon>Metazoa</taxon>
        <taxon>Chordata</taxon>
        <taxon>Craniata</taxon>
        <taxon>Vertebrata</taxon>
        <taxon>Euteleostomi</taxon>
        <taxon>Actinopterygii</taxon>
        <taxon>Neopterygii</taxon>
        <taxon>Teleostei</taxon>
        <taxon>Neoteleostei</taxon>
        <taxon>Acanthomorphata</taxon>
        <taxon>Ovalentaria</taxon>
        <taxon>Atherinomorphae</taxon>
        <taxon>Cyprinodontiformes</taxon>
        <taxon>Goodeidae</taxon>
        <taxon>Goodea</taxon>
    </lineage>
</organism>